<name>A0A2J6TA11_9HELO</name>
<sequence>MAGTDYEGDTVMGDYPPEPGTPQLQIQPPLADFTLPFGKFKGRRLCDAPMWYLNWLTDGITDPSPTFTAALTYALATSSFSEMEIDWYPPAISAAPNKFHQWRKLNDGKPKSTDTALWITTNDTKEYFYLGDEILQVMKVPKFPNDEPPQTNATNNMSPRKTLNNVARYGLYHIWDLSQVYITRGEADAALRRFMNERPRGMGGGLPRKN</sequence>
<feature type="region of interest" description="Disordered" evidence="1">
    <location>
        <begin position="1"/>
        <end position="25"/>
    </location>
</feature>
<dbReference type="OrthoDB" id="3555443at2759"/>
<dbReference type="GeneID" id="36580610"/>
<evidence type="ECO:0000256" key="1">
    <source>
        <dbReference type="SAM" id="MobiDB-lite"/>
    </source>
</evidence>
<protein>
    <submittedName>
        <fullName evidence="2">Uncharacterized protein</fullName>
    </submittedName>
</protein>
<organism evidence="2 3">
    <name type="scientific">Hyaloscypha bicolor E</name>
    <dbReference type="NCBI Taxonomy" id="1095630"/>
    <lineage>
        <taxon>Eukaryota</taxon>
        <taxon>Fungi</taxon>
        <taxon>Dikarya</taxon>
        <taxon>Ascomycota</taxon>
        <taxon>Pezizomycotina</taxon>
        <taxon>Leotiomycetes</taxon>
        <taxon>Helotiales</taxon>
        <taxon>Hyaloscyphaceae</taxon>
        <taxon>Hyaloscypha</taxon>
        <taxon>Hyaloscypha bicolor</taxon>
    </lineage>
</organism>
<dbReference type="Proteomes" id="UP000235371">
    <property type="component" value="Unassembled WGS sequence"/>
</dbReference>
<keyword evidence="3" id="KW-1185">Reference proteome</keyword>
<dbReference type="RefSeq" id="XP_024736764.1">
    <property type="nucleotide sequence ID" value="XM_024872530.1"/>
</dbReference>
<accession>A0A2J6TA11</accession>
<dbReference type="AlphaFoldDB" id="A0A2J6TA11"/>
<reference evidence="2 3" key="1">
    <citation type="submission" date="2016-04" db="EMBL/GenBank/DDBJ databases">
        <title>A degradative enzymes factory behind the ericoid mycorrhizal symbiosis.</title>
        <authorList>
            <consortium name="DOE Joint Genome Institute"/>
            <person name="Martino E."/>
            <person name="Morin E."/>
            <person name="Grelet G."/>
            <person name="Kuo A."/>
            <person name="Kohler A."/>
            <person name="Daghino S."/>
            <person name="Barry K."/>
            <person name="Choi C."/>
            <person name="Cichocki N."/>
            <person name="Clum A."/>
            <person name="Copeland A."/>
            <person name="Hainaut M."/>
            <person name="Haridas S."/>
            <person name="Labutti K."/>
            <person name="Lindquist E."/>
            <person name="Lipzen A."/>
            <person name="Khouja H.-R."/>
            <person name="Murat C."/>
            <person name="Ohm R."/>
            <person name="Olson A."/>
            <person name="Spatafora J."/>
            <person name="Veneault-Fourrey C."/>
            <person name="Henrissat B."/>
            <person name="Grigoriev I."/>
            <person name="Martin F."/>
            <person name="Perotto S."/>
        </authorList>
    </citation>
    <scope>NUCLEOTIDE SEQUENCE [LARGE SCALE GENOMIC DNA]</scope>
    <source>
        <strain evidence="2 3">E</strain>
    </source>
</reference>
<dbReference type="EMBL" id="KZ613803">
    <property type="protein sequence ID" value="PMD59860.1"/>
    <property type="molecule type" value="Genomic_DNA"/>
</dbReference>
<dbReference type="InterPro" id="IPR024530">
    <property type="entry name" value="QSregVF_b"/>
</dbReference>
<dbReference type="InParanoid" id="A0A2J6TA11"/>
<dbReference type="Pfam" id="PF12843">
    <property type="entry name" value="QSregVF_b"/>
    <property type="match status" value="1"/>
</dbReference>
<gene>
    <name evidence="2" type="ORF">K444DRAFT_401772</name>
</gene>
<proteinExistence type="predicted"/>
<evidence type="ECO:0000313" key="3">
    <source>
        <dbReference type="Proteomes" id="UP000235371"/>
    </source>
</evidence>
<evidence type="ECO:0000313" key="2">
    <source>
        <dbReference type="EMBL" id="PMD59860.1"/>
    </source>
</evidence>